<dbReference type="PANTHER" id="PTHR43078:SF6">
    <property type="entry name" value="UDP-GLUCURONIC ACID DECARBOXYLASE 1"/>
    <property type="match status" value="1"/>
</dbReference>
<dbReference type="Gene3D" id="3.40.50.720">
    <property type="entry name" value="NAD(P)-binding Rossmann-like Domain"/>
    <property type="match status" value="1"/>
</dbReference>
<organism evidence="14 15">
    <name type="scientific">Candidatus Aeolococcus gillhamiae</name>
    <dbReference type="NCBI Taxonomy" id="3127015"/>
    <lineage>
        <taxon>Bacteria</taxon>
        <taxon>Bacillati</taxon>
        <taxon>Candidatus Dormiibacterota</taxon>
        <taxon>Candidatus Dormibacteria</taxon>
        <taxon>Candidatus Aeolococcales</taxon>
        <taxon>Candidatus Aeolococcaceae</taxon>
        <taxon>Candidatus Aeolococcus</taxon>
    </lineage>
</organism>
<evidence type="ECO:0000256" key="11">
    <source>
        <dbReference type="ARBA" id="ARBA00023239"/>
    </source>
</evidence>
<dbReference type="InterPro" id="IPR044516">
    <property type="entry name" value="UXS-like"/>
</dbReference>
<keyword evidence="3" id="KW-0812">Transmembrane</keyword>
<dbReference type="EMBL" id="JAEKNS010000130">
    <property type="protein sequence ID" value="MBJ7595681.1"/>
    <property type="molecule type" value="Genomic_DNA"/>
</dbReference>
<dbReference type="GO" id="GO:0070403">
    <property type="term" value="F:NAD+ binding"/>
    <property type="evidence" value="ECO:0007669"/>
    <property type="project" value="InterPro"/>
</dbReference>
<keyword evidence="9" id="KW-0472">Membrane</keyword>
<reference evidence="14 15" key="1">
    <citation type="submission" date="2020-10" db="EMBL/GenBank/DDBJ databases">
        <title>Ca. Dormibacterota MAGs.</title>
        <authorList>
            <person name="Montgomery K."/>
        </authorList>
    </citation>
    <scope>NUCLEOTIDE SEQUENCE [LARGE SCALE GENOMIC DNA]</scope>
    <source>
        <strain evidence="14">SC8812_S17_18</strain>
    </source>
</reference>
<evidence type="ECO:0000256" key="6">
    <source>
        <dbReference type="ARBA" id="ARBA00022989"/>
    </source>
</evidence>
<dbReference type="InterPro" id="IPR001509">
    <property type="entry name" value="Epimerase_deHydtase"/>
</dbReference>
<dbReference type="FunFam" id="3.40.50.720:FF:000065">
    <property type="entry name" value="UDP-glucuronic acid decarboxylase 1"/>
    <property type="match status" value="1"/>
</dbReference>
<name>A0A934K3P6_9BACT</name>
<proteinExistence type="predicted"/>
<comment type="subcellular location">
    <subcellularLocation>
        <location evidence="2">Golgi apparatus membrane</location>
        <topology evidence="2">Single-pass type II membrane protein</topology>
    </subcellularLocation>
    <subcellularLocation>
        <location evidence="12">Golgi apparatus</location>
        <location evidence="12">Golgi stack membrane</location>
    </subcellularLocation>
</comment>
<dbReference type="RefSeq" id="WP_337313010.1">
    <property type="nucleotide sequence ID" value="NZ_JAEKNS010000130.1"/>
</dbReference>
<accession>A0A934K3P6</accession>
<keyword evidence="5" id="KW-0735">Signal-anchor</keyword>
<evidence type="ECO:0000313" key="14">
    <source>
        <dbReference type="EMBL" id="MBJ7595681.1"/>
    </source>
</evidence>
<evidence type="ECO:0000256" key="4">
    <source>
        <dbReference type="ARBA" id="ARBA00022793"/>
    </source>
</evidence>
<protein>
    <submittedName>
        <fullName evidence="14">GDP-mannose 4,6-dehydratase</fullName>
    </submittedName>
</protein>
<dbReference type="GO" id="GO:0048040">
    <property type="term" value="F:UDP-glucuronate decarboxylase activity"/>
    <property type="evidence" value="ECO:0007669"/>
    <property type="project" value="TreeGrafter"/>
</dbReference>
<evidence type="ECO:0000256" key="8">
    <source>
        <dbReference type="ARBA" id="ARBA00023034"/>
    </source>
</evidence>
<evidence type="ECO:0000256" key="2">
    <source>
        <dbReference type="ARBA" id="ARBA00004323"/>
    </source>
</evidence>
<dbReference type="AlphaFoldDB" id="A0A934K3P6"/>
<evidence type="ECO:0000256" key="7">
    <source>
        <dbReference type="ARBA" id="ARBA00023027"/>
    </source>
</evidence>
<evidence type="ECO:0000256" key="5">
    <source>
        <dbReference type="ARBA" id="ARBA00022968"/>
    </source>
</evidence>
<evidence type="ECO:0000256" key="3">
    <source>
        <dbReference type="ARBA" id="ARBA00022692"/>
    </source>
</evidence>
<dbReference type="GO" id="GO:0042732">
    <property type="term" value="P:D-xylose metabolic process"/>
    <property type="evidence" value="ECO:0007669"/>
    <property type="project" value="InterPro"/>
</dbReference>
<keyword evidence="7" id="KW-0520">NAD</keyword>
<keyword evidence="11" id="KW-0456">Lyase</keyword>
<evidence type="ECO:0000256" key="9">
    <source>
        <dbReference type="ARBA" id="ARBA00023136"/>
    </source>
</evidence>
<keyword evidence="10" id="KW-0325">Glycoprotein</keyword>
<dbReference type="InterPro" id="IPR036291">
    <property type="entry name" value="NAD(P)-bd_dom_sf"/>
</dbReference>
<dbReference type="Proteomes" id="UP000606991">
    <property type="component" value="Unassembled WGS sequence"/>
</dbReference>
<dbReference type="PANTHER" id="PTHR43078">
    <property type="entry name" value="UDP-GLUCURONIC ACID DECARBOXYLASE-RELATED"/>
    <property type="match status" value="1"/>
</dbReference>
<evidence type="ECO:0000256" key="1">
    <source>
        <dbReference type="ARBA" id="ARBA00001911"/>
    </source>
</evidence>
<dbReference type="SUPFAM" id="SSF51735">
    <property type="entry name" value="NAD(P)-binding Rossmann-fold domains"/>
    <property type="match status" value="1"/>
</dbReference>
<feature type="domain" description="NAD-dependent epimerase/dehydratase" evidence="13">
    <location>
        <begin position="3"/>
        <end position="230"/>
    </location>
</feature>
<keyword evidence="6" id="KW-1133">Transmembrane helix</keyword>
<dbReference type="GO" id="GO:0005737">
    <property type="term" value="C:cytoplasm"/>
    <property type="evidence" value="ECO:0007669"/>
    <property type="project" value="TreeGrafter"/>
</dbReference>
<comment type="cofactor">
    <cofactor evidence="1">
        <name>NAD(+)</name>
        <dbReference type="ChEBI" id="CHEBI:57540"/>
    </cofactor>
</comment>
<sequence length="319" mass="34552">MRVVLTGAAGFIGSHLTTALLDRGDAVVAVDSFLTGRLANLQHVSDYDALTVLEHDVTVPLEVTGHVDAVMHFASPASPADYNAHPLATLDVGTAGTRSMLELARSHRARFLLASTSEVYGDAQQHPQREDYWGNVNPVGSRSVYDEAKRCAEAYTMAYCRAGLDSRIARIFNTYGERMRPNDGRAVPNFMSQALLGDEVTVYGDGSHTRSLCYISDLVSGVLLLLASDEHLPVNLGNDEEVTVLNLAQRILSLVGTDTSLTFRPLPEGDPHVRRPDLSRARAVLGWAPAVRLDEGLARTLLWFRSVIGGESRGASARG</sequence>
<dbReference type="Pfam" id="PF01370">
    <property type="entry name" value="Epimerase"/>
    <property type="match status" value="1"/>
</dbReference>
<keyword evidence="8" id="KW-0333">Golgi apparatus</keyword>
<gene>
    <name evidence="14" type="ORF">JF886_12630</name>
</gene>
<evidence type="ECO:0000256" key="10">
    <source>
        <dbReference type="ARBA" id="ARBA00023180"/>
    </source>
</evidence>
<evidence type="ECO:0000259" key="13">
    <source>
        <dbReference type="Pfam" id="PF01370"/>
    </source>
</evidence>
<evidence type="ECO:0000313" key="15">
    <source>
        <dbReference type="Proteomes" id="UP000606991"/>
    </source>
</evidence>
<evidence type="ECO:0000256" key="12">
    <source>
        <dbReference type="ARBA" id="ARBA00037859"/>
    </source>
</evidence>
<keyword evidence="4" id="KW-0210">Decarboxylase</keyword>
<comment type="caution">
    <text evidence="14">The sequence shown here is derived from an EMBL/GenBank/DDBJ whole genome shotgun (WGS) entry which is preliminary data.</text>
</comment>